<accession>C7JG33</accession>
<proteinExistence type="predicted"/>
<evidence type="ECO:0000313" key="2">
    <source>
        <dbReference type="Proteomes" id="UP000000948"/>
    </source>
</evidence>
<reference evidence="1 2" key="1">
    <citation type="journal article" date="2009" name="Nucleic Acids Res.">
        <title>Whole-genome analyses reveal genetic instability of Acetobacter pasteurianus.</title>
        <authorList>
            <person name="Azuma Y."/>
            <person name="Hosoyama A."/>
            <person name="Matsutani M."/>
            <person name="Furuya N."/>
            <person name="Horikawa H."/>
            <person name="Harada T."/>
            <person name="Hirakawa H."/>
            <person name="Kuhara S."/>
            <person name="Matsushita K."/>
            <person name="Fujita N."/>
            <person name="Shirai M."/>
        </authorList>
    </citation>
    <scope>NUCLEOTIDE SEQUENCE [LARGE SCALE GENOMIC DNA]</scope>
    <source>
        <strain evidence="2">NBRC 105184 / IFO 3283-01</strain>
    </source>
</reference>
<dbReference type="HOGENOM" id="CLU_3057399_0_0_5"/>
<dbReference type="KEGG" id="apt:APA01_24970"/>
<sequence>MRFPLVRTAKNLPSKALFLHTLCFMLTFVGTLHSCWNVFMRLAYKPWQCGFVT</sequence>
<gene>
    <name evidence="1" type="ordered locus">APA01_24970</name>
</gene>
<name>C7JG33_ACEP3</name>
<dbReference type="AlphaFoldDB" id="C7JG33"/>
<protein>
    <submittedName>
        <fullName evidence="1">Uncharacterized protein</fullName>
    </submittedName>
</protein>
<evidence type="ECO:0000313" key="1">
    <source>
        <dbReference type="EMBL" id="BAI00603.1"/>
    </source>
</evidence>
<dbReference type="Proteomes" id="UP000000948">
    <property type="component" value="Chromosome"/>
</dbReference>
<dbReference type="STRING" id="634452.APA01_24970"/>
<organism evidence="1 2">
    <name type="scientific">Acetobacter pasteurianus (strain NBRC 105184 / IFO 3283-01)</name>
    <dbReference type="NCBI Taxonomy" id="634452"/>
    <lineage>
        <taxon>Bacteria</taxon>
        <taxon>Pseudomonadati</taxon>
        <taxon>Pseudomonadota</taxon>
        <taxon>Alphaproteobacteria</taxon>
        <taxon>Acetobacterales</taxon>
        <taxon>Acetobacteraceae</taxon>
        <taxon>Acetobacter</taxon>
    </lineage>
</organism>
<dbReference type="EMBL" id="AP011121">
    <property type="protein sequence ID" value="BAI00603.1"/>
    <property type="molecule type" value="Genomic_DNA"/>
</dbReference>